<keyword evidence="5" id="KW-0190">Covalent protein-DNA linkage</keyword>
<dbReference type="EMBL" id="BMIG01000007">
    <property type="protein sequence ID" value="GGB00849.1"/>
    <property type="molecule type" value="Genomic_DNA"/>
</dbReference>
<sequence>MCSHFHTVIDASVFKSSFGIALPQCEQHKNVFAGTQSFFIKKRSGSFSVDGDSPEKDVRLGFFGLSPQYSETTSGHASYNTPYEAIHKSAIFSQAWNTDKRCIIPVSAIFEPDLKSGRINEACISRVDGTPFGIAGIWWSISLPDGTSVECFTMLTVDAQDYPLLQSVLMPFDAKRMVVILDRDDYTNWLDGDVSEAAKFVRLYPATQLQIT</sequence>
<dbReference type="InterPro" id="IPR036590">
    <property type="entry name" value="SRAP-like"/>
</dbReference>
<dbReference type="PANTHER" id="PTHR13604:SF0">
    <property type="entry name" value="ABASIC SITE PROCESSING PROTEIN HMCES"/>
    <property type="match status" value="1"/>
</dbReference>
<dbReference type="GO" id="GO:0008233">
    <property type="term" value="F:peptidase activity"/>
    <property type="evidence" value="ECO:0007669"/>
    <property type="project" value="UniProtKB-KW"/>
</dbReference>
<gene>
    <name evidence="9" type="ORF">GCM10011496_22250</name>
</gene>
<dbReference type="GO" id="GO:0003697">
    <property type="term" value="F:single-stranded DNA binding"/>
    <property type="evidence" value="ECO:0007669"/>
    <property type="project" value="InterPro"/>
</dbReference>
<dbReference type="Pfam" id="PF02586">
    <property type="entry name" value="SRAP"/>
    <property type="match status" value="1"/>
</dbReference>
<keyword evidence="7" id="KW-0456">Lyase</keyword>
<comment type="caution">
    <text evidence="9">The sequence shown here is derived from an EMBL/GenBank/DDBJ whole genome shotgun (WGS) entry which is preliminary data.</text>
</comment>
<dbReference type="InterPro" id="IPR003738">
    <property type="entry name" value="SRAP"/>
</dbReference>
<keyword evidence="4 8" id="KW-0378">Hydrolase</keyword>
<evidence type="ECO:0000256" key="1">
    <source>
        <dbReference type="ARBA" id="ARBA00008136"/>
    </source>
</evidence>
<dbReference type="AlphaFoldDB" id="A0A916WH69"/>
<keyword evidence="3" id="KW-0227">DNA damage</keyword>
<dbReference type="GO" id="GO:0016829">
    <property type="term" value="F:lyase activity"/>
    <property type="evidence" value="ECO:0007669"/>
    <property type="project" value="UniProtKB-KW"/>
</dbReference>
<evidence type="ECO:0000256" key="5">
    <source>
        <dbReference type="ARBA" id="ARBA00023124"/>
    </source>
</evidence>
<dbReference type="Gene3D" id="3.90.1680.10">
    <property type="entry name" value="SOS response associated peptidase-like"/>
    <property type="match status" value="1"/>
</dbReference>
<comment type="similarity">
    <text evidence="1 8">Belongs to the SOS response-associated peptidase family.</text>
</comment>
<keyword evidence="2 8" id="KW-0645">Protease</keyword>
<evidence type="ECO:0000256" key="2">
    <source>
        <dbReference type="ARBA" id="ARBA00022670"/>
    </source>
</evidence>
<evidence type="ECO:0000313" key="9">
    <source>
        <dbReference type="EMBL" id="GGB00849.1"/>
    </source>
</evidence>
<organism evidence="9 10">
    <name type="scientific">Polaromonas eurypsychrophila</name>
    <dbReference type="NCBI Taxonomy" id="1614635"/>
    <lineage>
        <taxon>Bacteria</taxon>
        <taxon>Pseudomonadati</taxon>
        <taxon>Pseudomonadota</taxon>
        <taxon>Betaproteobacteria</taxon>
        <taxon>Burkholderiales</taxon>
        <taxon>Comamonadaceae</taxon>
        <taxon>Polaromonas</taxon>
    </lineage>
</organism>
<proteinExistence type="inferred from homology"/>
<accession>A0A916WH69</accession>
<protein>
    <recommendedName>
        <fullName evidence="8">Abasic site processing protein</fullName>
        <ecNumber evidence="8">3.4.-.-</ecNumber>
    </recommendedName>
</protein>
<evidence type="ECO:0000256" key="6">
    <source>
        <dbReference type="ARBA" id="ARBA00023125"/>
    </source>
</evidence>
<dbReference type="RefSeq" id="WP_188708583.1">
    <property type="nucleotide sequence ID" value="NZ_BMIG01000007.1"/>
</dbReference>
<dbReference type="GO" id="GO:0006508">
    <property type="term" value="P:proteolysis"/>
    <property type="evidence" value="ECO:0007669"/>
    <property type="project" value="UniProtKB-KW"/>
</dbReference>
<reference evidence="9" key="1">
    <citation type="journal article" date="2014" name="Int. J. Syst. Evol. Microbiol.">
        <title>Complete genome sequence of Corynebacterium casei LMG S-19264T (=DSM 44701T), isolated from a smear-ripened cheese.</title>
        <authorList>
            <consortium name="US DOE Joint Genome Institute (JGI-PGF)"/>
            <person name="Walter F."/>
            <person name="Albersmeier A."/>
            <person name="Kalinowski J."/>
            <person name="Ruckert C."/>
        </authorList>
    </citation>
    <scope>NUCLEOTIDE SEQUENCE</scope>
    <source>
        <strain evidence="9">CGMCC 1.15322</strain>
    </source>
</reference>
<reference evidence="9" key="2">
    <citation type="submission" date="2020-09" db="EMBL/GenBank/DDBJ databases">
        <authorList>
            <person name="Sun Q."/>
            <person name="Zhou Y."/>
        </authorList>
    </citation>
    <scope>NUCLEOTIDE SEQUENCE</scope>
    <source>
        <strain evidence="9">CGMCC 1.15322</strain>
    </source>
</reference>
<dbReference type="SUPFAM" id="SSF143081">
    <property type="entry name" value="BB1717-like"/>
    <property type="match status" value="1"/>
</dbReference>
<evidence type="ECO:0000256" key="4">
    <source>
        <dbReference type="ARBA" id="ARBA00022801"/>
    </source>
</evidence>
<evidence type="ECO:0000256" key="8">
    <source>
        <dbReference type="RuleBase" id="RU364100"/>
    </source>
</evidence>
<evidence type="ECO:0000256" key="3">
    <source>
        <dbReference type="ARBA" id="ARBA00022763"/>
    </source>
</evidence>
<keyword evidence="6" id="KW-0238">DNA-binding</keyword>
<name>A0A916WH69_9BURK</name>
<evidence type="ECO:0000313" key="10">
    <source>
        <dbReference type="Proteomes" id="UP000620596"/>
    </source>
</evidence>
<dbReference type="EC" id="3.4.-.-" evidence="8"/>
<dbReference type="GO" id="GO:0106300">
    <property type="term" value="P:protein-DNA covalent cross-linking repair"/>
    <property type="evidence" value="ECO:0007669"/>
    <property type="project" value="InterPro"/>
</dbReference>
<dbReference type="PANTHER" id="PTHR13604">
    <property type="entry name" value="DC12-RELATED"/>
    <property type="match status" value="1"/>
</dbReference>
<keyword evidence="10" id="KW-1185">Reference proteome</keyword>
<dbReference type="Proteomes" id="UP000620596">
    <property type="component" value="Unassembled WGS sequence"/>
</dbReference>
<evidence type="ECO:0000256" key="7">
    <source>
        <dbReference type="ARBA" id="ARBA00023239"/>
    </source>
</evidence>